<name>A0ABW7AXI5_9ACTN</name>
<evidence type="ECO:0000313" key="3">
    <source>
        <dbReference type="Proteomes" id="UP001603978"/>
    </source>
</evidence>
<dbReference type="InterPro" id="IPR032710">
    <property type="entry name" value="NTF2-like_dom_sf"/>
</dbReference>
<feature type="domain" description="SnoaL-like" evidence="1">
    <location>
        <begin position="9"/>
        <end position="154"/>
    </location>
</feature>
<sequence>MSIETDVRYLLDRLEIQDVIQRYGIGQDAHQPSPDVWDNNVLEQWDEAFTPAGTVDYTSAGDPGPDAPYRQLAEHMRGKDLRGGGTMSVLANWQHLEGVPTVTIDGDTAHARTPHLHTHKGRHDGPEGWNVVQAGVFHDDLVRTERGWRIAHRRIEIHYVDVVVTKSDLFAKEGLEG</sequence>
<dbReference type="SUPFAM" id="SSF54427">
    <property type="entry name" value="NTF2-like"/>
    <property type="match status" value="1"/>
</dbReference>
<dbReference type="InterPro" id="IPR037401">
    <property type="entry name" value="SnoaL-like"/>
</dbReference>
<accession>A0ABW7AXI5</accession>
<dbReference type="RefSeq" id="WP_393176911.1">
    <property type="nucleotide sequence ID" value="NZ_JBICRM010000056.1"/>
</dbReference>
<protein>
    <submittedName>
        <fullName evidence="2">Nuclear transport factor 2 family protein</fullName>
    </submittedName>
</protein>
<comment type="caution">
    <text evidence="2">The sequence shown here is derived from an EMBL/GenBank/DDBJ whole genome shotgun (WGS) entry which is preliminary data.</text>
</comment>
<dbReference type="Gene3D" id="3.10.450.50">
    <property type="match status" value="1"/>
</dbReference>
<gene>
    <name evidence="2" type="ORF">ACFLIM_47240</name>
</gene>
<evidence type="ECO:0000259" key="1">
    <source>
        <dbReference type="Pfam" id="PF13577"/>
    </source>
</evidence>
<reference evidence="2 3" key="1">
    <citation type="submission" date="2024-10" db="EMBL/GenBank/DDBJ databases">
        <authorList>
            <person name="Topkara A.R."/>
            <person name="Saygin H."/>
        </authorList>
    </citation>
    <scope>NUCLEOTIDE SEQUENCE [LARGE SCALE GENOMIC DNA]</scope>
    <source>
        <strain evidence="2 3">M3C6</strain>
    </source>
</reference>
<keyword evidence="3" id="KW-1185">Reference proteome</keyword>
<dbReference type="Pfam" id="PF13577">
    <property type="entry name" value="SnoaL_4"/>
    <property type="match status" value="1"/>
</dbReference>
<dbReference type="EMBL" id="JBICRM010000056">
    <property type="protein sequence ID" value="MFG1710783.1"/>
    <property type="molecule type" value="Genomic_DNA"/>
</dbReference>
<proteinExistence type="predicted"/>
<dbReference type="Proteomes" id="UP001603978">
    <property type="component" value="Unassembled WGS sequence"/>
</dbReference>
<organism evidence="2 3">
    <name type="scientific">Nonomuraea marmarensis</name>
    <dbReference type="NCBI Taxonomy" id="3351344"/>
    <lineage>
        <taxon>Bacteria</taxon>
        <taxon>Bacillati</taxon>
        <taxon>Actinomycetota</taxon>
        <taxon>Actinomycetes</taxon>
        <taxon>Streptosporangiales</taxon>
        <taxon>Streptosporangiaceae</taxon>
        <taxon>Nonomuraea</taxon>
    </lineage>
</organism>
<evidence type="ECO:0000313" key="2">
    <source>
        <dbReference type="EMBL" id="MFG1710783.1"/>
    </source>
</evidence>